<protein>
    <submittedName>
        <fullName evidence="2">Uncharacterized protein</fullName>
    </submittedName>
</protein>
<comment type="caution">
    <text evidence="2">The sequence shown here is derived from an EMBL/GenBank/DDBJ whole genome shotgun (WGS) entry which is preliminary data.</text>
</comment>
<keyword evidence="1" id="KW-0472">Membrane</keyword>
<organism evidence="2 3">
    <name type="scientific">Phomopsis amygdali</name>
    <name type="common">Fusicoccum amygdali</name>
    <dbReference type="NCBI Taxonomy" id="1214568"/>
    <lineage>
        <taxon>Eukaryota</taxon>
        <taxon>Fungi</taxon>
        <taxon>Dikarya</taxon>
        <taxon>Ascomycota</taxon>
        <taxon>Pezizomycotina</taxon>
        <taxon>Sordariomycetes</taxon>
        <taxon>Sordariomycetidae</taxon>
        <taxon>Diaporthales</taxon>
        <taxon>Diaporthaceae</taxon>
        <taxon>Diaporthe</taxon>
    </lineage>
</organism>
<dbReference type="Proteomes" id="UP001265746">
    <property type="component" value="Unassembled WGS sequence"/>
</dbReference>
<dbReference type="EMBL" id="JAUJFL010000004">
    <property type="protein sequence ID" value="KAK2605541.1"/>
    <property type="molecule type" value="Genomic_DNA"/>
</dbReference>
<feature type="transmembrane region" description="Helical" evidence="1">
    <location>
        <begin position="36"/>
        <end position="55"/>
    </location>
</feature>
<gene>
    <name evidence="2" type="ORF">N8I77_008371</name>
</gene>
<reference evidence="2" key="1">
    <citation type="submission" date="2023-06" db="EMBL/GenBank/DDBJ databases">
        <authorList>
            <person name="Noh H."/>
        </authorList>
    </citation>
    <scope>NUCLEOTIDE SEQUENCE</scope>
    <source>
        <strain evidence="2">DUCC20226</strain>
    </source>
</reference>
<keyword evidence="3" id="KW-1185">Reference proteome</keyword>
<name>A0AAD9W2H8_PHOAM</name>
<evidence type="ECO:0000256" key="1">
    <source>
        <dbReference type="SAM" id="Phobius"/>
    </source>
</evidence>
<evidence type="ECO:0000313" key="2">
    <source>
        <dbReference type="EMBL" id="KAK2605541.1"/>
    </source>
</evidence>
<sequence>MNASVEKGVNAPETSIATPHVVIATSRDWRRELDRAAKAVLILVVMIFLTCIFFMSEIYKDRVVIEKLNYELANAPHVHDATVDGRISDRMSYLEGFSGMIDDDDTVALAARAVMVSGESSTISSTVEFTVSSTIESTIASTGTSTLASIVASSANDFSATESCHTETEAPTTTATFFPVDNSTTAADNSATSTDTTLTTVHTMMTTTIFSNDTGTSVLSGGTSTLPAGSSLVSVDALSASSDSSTTTLTVVPFITTTTSSMPDASLMTPVIVPTSFMSCLEYGDGRGPCDRSYGAPNTPPSSFLSLESAPPTFSTVSPSPTFATVPPPSSSVVTSSTTADTGAVSGTGMATTTTTSSSSITAPAVCVPPTTIFVTVSLATPTINSGLTIESIGTGTSMSTGPSTLTSTSTTLMTTITSTLPPAATTETVSPATTLASAGNSTSSLSMITATGFTLTMTARNGTYTPTTGQPTVATLPANSGGEKAAGGKPLGASGNGGTGNGMYCVVMLVTLLALLI</sequence>
<keyword evidence="1" id="KW-1133">Transmembrane helix</keyword>
<accession>A0AAD9W2H8</accession>
<dbReference type="AlphaFoldDB" id="A0AAD9W2H8"/>
<keyword evidence="1" id="KW-0812">Transmembrane</keyword>
<proteinExistence type="predicted"/>
<evidence type="ECO:0000313" key="3">
    <source>
        <dbReference type="Proteomes" id="UP001265746"/>
    </source>
</evidence>